<dbReference type="InterPro" id="IPR008984">
    <property type="entry name" value="SMAD_FHA_dom_sf"/>
</dbReference>
<evidence type="ECO:0000256" key="6">
    <source>
        <dbReference type="ARBA" id="ARBA00023136"/>
    </source>
</evidence>
<evidence type="ECO:0000256" key="8">
    <source>
        <dbReference type="SAM" id="Phobius"/>
    </source>
</evidence>
<comment type="subcellular location">
    <subcellularLocation>
        <location evidence="1">Cell membrane</location>
        <topology evidence="1">Multi-pass membrane protein</topology>
    </subcellularLocation>
</comment>
<sequence>MSETTTCSACGTTQAAGSAFCAVCGTRFPRTGSPYGAGPAQAPGPDPVSEPALGVTTEREVAAMTQRAHGFPVGPSQPGVPGLSSGAGAPGALGVPGSLGLPAMSSSAGGRTAPVAGVGRRFVAFLVDCAVIGLVAGGVVLGGLAALGVPLTGGMTVATQAQAEELLGSVTILWAVTGALGLVYWLGIWFWEGRTGRTIGNLLLGLRTVRAEDRSPLGFGRAALRWIVIGLGAIACGVGEFLVALSPAFDKSGRGQGWHDKAAKAVVLDVRGAVLSAPTGPHAPAEQFAAMPPTGAFATPAAGYAAPAATPGQYSPTPPAGYVAPVAPGYPGAQRAPVAPDPWAFGAAPAPQAGVQGGLITGVPGAPGGPAAQVAPSAPADAPSSGGGLPGPTAQPPVSYAAPSAPPQQAPAAPAAPVASAAAADEDPDWDSTRFSVSDVRRDTPDGFVLELESGRRVTVTGSALIGRNPQATGEGSVVLVAVEDPTRSVSKTHAEMGVDADGLWLVDRGSTNGTILTRPGGAPQVLEAGVRAVVTVGSVVQVGDRRLTVHPGGAA</sequence>
<dbReference type="CDD" id="cd00060">
    <property type="entry name" value="FHA"/>
    <property type="match status" value="1"/>
</dbReference>
<accession>A0ABR8U1U6</accession>
<feature type="transmembrane region" description="Helical" evidence="8">
    <location>
        <begin position="223"/>
        <end position="245"/>
    </location>
</feature>
<feature type="compositionally biased region" description="Gly residues" evidence="7">
    <location>
        <begin position="358"/>
        <end position="368"/>
    </location>
</feature>
<evidence type="ECO:0000256" key="4">
    <source>
        <dbReference type="ARBA" id="ARBA00022692"/>
    </source>
</evidence>
<feature type="compositionally biased region" description="Low complexity" evidence="7">
    <location>
        <begin position="410"/>
        <end position="423"/>
    </location>
</feature>
<dbReference type="SUPFAM" id="SSF49879">
    <property type="entry name" value="SMAD/FHA domain"/>
    <property type="match status" value="1"/>
</dbReference>
<feature type="compositionally biased region" description="Low complexity" evidence="7">
    <location>
        <begin position="369"/>
        <end position="384"/>
    </location>
</feature>
<organism evidence="10 11">
    <name type="scientific">Oerskovia merdavium</name>
    <dbReference type="NCBI Taxonomy" id="2762227"/>
    <lineage>
        <taxon>Bacteria</taxon>
        <taxon>Bacillati</taxon>
        <taxon>Actinomycetota</taxon>
        <taxon>Actinomycetes</taxon>
        <taxon>Micrococcales</taxon>
        <taxon>Cellulomonadaceae</taxon>
        <taxon>Oerskovia</taxon>
    </lineage>
</organism>
<proteinExistence type="predicted"/>
<dbReference type="EMBL" id="JACSQF010000013">
    <property type="protein sequence ID" value="MBD7981735.1"/>
    <property type="molecule type" value="Genomic_DNA"/>
</dbReference>
<dbReference type="InterPro" id="IPR051791">
    <property type="entry name" value="Pra-immunoreactive"/>
</dbReference>
<feature type="domain" description="FHA" evidence="9">
    <location>
        <begin position="464"/>
        <end position="518"/>
    </location>
</feature>
<evidence type="ECO:0000313" key="11">
    <source>
        <dbReference type="Proteomes" id="UP000655570"/>
    </source>
</evidence>
<dbReference type="PANTHER" id="PTHR36115">
    <property type="entry name" value="PROLINE-RICH ANTIGEN HOMOLOG-RELATED"/>
    <property type="match status" value="1"/>
</dbReference>
<dbReference type="Proteomes" id="UP000655570">
    <property type="component" value="Unassembled WGS sequence"/>
</dbReference>
<dbReference type="RefSeq" id="WP_191804590.1">
    <property type="nucleotide sequence ID" value="NZ_JACSQF010000013.1"/>
</dbReference>
<dbReference type="InterPro" id="IPR010432">
    <property type="entry name" value="RDD"/>
</dbReference>
<evidence type="ECO:0000259" key="9">
    <source>
        <dbReference type="PROSITE" id="PS50006"/>
    </source>
</evidence>
<dbReference type="Pfam" id="PF06271">
    <property type="entry name" value="RDD"/>
    <property type="match status" value="1"/>
</dbReference>
<dbReference type="PANTHER" id="PTHR36115:SF4">
    <property type="entry name" value="MEMBRANE PROTEIN"/>
    <property type="match status" value="1"/>
</dbReference>
<keyword evidence="3" id="KW-0597">Phosphoprotein</keyword>
<keyword evidence="11" id="KW-1185">Reference proteome</keyword>
<keyword evidence="5 8" id="KW-1133">Transmembrane helix</keyword>
<name>A0ABR8U1U6_9CELL</name>
<comment type="caution">
    <text evidence="10">The sequence shown here is derived from an EMBL/GenBank/DDBJ whole genome shotgun (WGS) entry which is preliminary data.</text>
</comment>
<evidence type="ECO:0000256" key="7">
    <source>
        <dbReference type="SAM" id="MobiDB-lite"/>
    </source>
</evidence>
<dbReference type="Pfam" id="PF00498">
    <property type="entry name" value="FHA"/>
    <property type="match status" value="1"/>
</dbReference>
<keyword evidence="6 8" id="KW-0472">Membrane</keyword>
<protein>
    <submittedName>
        <fullName evidence="10">RDD family protein</fullName>
    </submittedName>
</protein>
<dbReference type="InterPro" id="IPR000253">
    <property type="entry name" value="FHA_dom"/>
</dbReference>
<evidence type="ECO:0000256" key="5">
    <source>
        <dbReference type="ARBA" id="ARBA00022989"/>
    </source>
</evidence>
<feature type="region of interest" description="Disordered" evidence="7">
    <location>
        <begin position="358"/>
        <end position="437"/>
    </location>
</feature>
<evidence type="ECO:0000256" key="3">
    <source>
        <dbReference type="ARBA" id="ARBA00022553"/>
    </source>
</evidence>
<evidence type="ECO:0000313" key="10">
    <source>
        <dbReference type="EMBL" id="MBD7981735.1"/>
    </source>
</evidence>
<dbReference type="PROSITE" id="PS50006">
    <property type="entry name" value="FHA_DOMAIN"/>
    <property type="match status" value="1"/>
</dbReference>
<keyword evidence="2" id="KW-1003">Cell membrane</keyword>
<dbReference type="Gene3D" id="2.60.200.20">
    <property type="match status" value="1"/>
</dbReference>
<feature type="transmembrane region" description="Helical" evidence="8">
    <location>
        <begin position="122"/>
        <end position="146"/>
    </location>
</feature>
<keyword evidence="4 8" id="KW-0812">Transmembrane</keyword>
<feature type="transmembrane region" description="Helical" evidence="8">
    <location>
        <begin position="166"/>
        <end position="191"/>
    </location>
</feature>
<evidence type="ECO:0000256" key="1">
    <source>
        <dbReference type="ARBA" id="ARBA00004651"/>
    </source>
</evidence>
<reference evidence="10 11" key="1">
    <citation type="submission" date="2020-08" db="EMBL/GenBank/DDBJ databases">
        <title>A Genomic Blueprint of the Chicken Gut Microbiome.</title>
        <authorList>
            <person name="Gilroy R."/>
            <person name="Ravi A."/>
            <person name="Getino M."/>
            <person name="Pursley I."/>
            <person name="Horton D.L."/>
            <person name="Alikhan N.-F."/>
            <person name="Baker D."/>
            <person name="Gharbi K."/>
            <person name="Hall N."/>
            <person name="Watson M."/>
            <person name="Adriaenssens E.M."/>
            <person name="Foster-Nyarko E."/>
            <person name="Jarju S."/>
            <person name="Secka A."/>
            <person name="Antonio M."/>
            <person name="Oren A."/>
            <person name="Chaudhuri R."/>
            <person name="La Ragione R.M."/>
            <person name="Hildebrand F."/>
            <person name="Pallen M.J."/>
        </authorList>
    </citation>
    <scope>NUCLEOTIDE SEQUENCE [LARGE SCALE GENOMIC DNA]</scope>
    <source>
        <strain evidence="10 11">Sa2CUA9</strain>
    </source>
</reference>
<evidence type="ECO:0000256" key="2">
    <source>
        <dbReference type="ARBA" id="ARBA00022475"/>
    </source>
</evidence>
<gene>
    <name evidence="10" type="ORF">H9641_13520</name>
</gene>